<dbReference type="Proteomes" id="UP000593574">
    <property type="component" value="Unassembled WGS sequence"/>
</dbReference>
<comment type="caution">
    <text evidence="1">The sequence shown here is derived from an EMBL/GenBank/DDBJ whole genome shotgun (WGS) entry which is preliminary data.</text>
</comment>
<dbReference type="AlphaFoldDB" id="A0A7J9B1K0"/>
<protein>
    <submittedName>
        <fullName evidence="1">Uncharacterized protein</fullName>
    </submittedName>
</protein>
<proteinExistence type="predicted"/>
<dbReference type="EMBL" id="JABEZV010443317">
    <property type="protein sequence ID" value="MBA0730215.1"/>
    <property type="molecule type" value="Genomic_DNA"/>
</dbReference>
<reference evidence="1 2" key="1">
    <citation type="journal article" date="2019" name="Genome Biol. Evol.">
        <title>Insights into the evolution of the New World diploid cottons (Gossypium, subgenus Houzingenia) based on genome sequencing.</title>
        <authorList>
            <person name="Grover C.E."/>
            <person name="Arick M.A. 2nd"/>
            <person name="Thrash A."/>
            <person name="Conover J.L."/>
            <person name="Sanders W.S."/>
            <person name="Peterson D.G."/>
            <person name="Frelichowski J.E."/>
            <person name="Scheffler J.A."/>
            <person name="Scheffler B.E."/>
            <person name="Wendel J.F."/>
        </authorList>
    </citation>
    <scope>NUCLEOTIDE SEQUENCE [LARGE SCALE GENOMIC DNA]</scope>
    <source>
        <strain evidence="1">4</strain>
        <tissue evidence="1">Leaf</tissue>
    </source>
</reference>
<keyword evidence="2" id="KW-1185">Reference proteome</keyword>
<gene>
    <name evidence="1" type="ORF">Golax_025365</name>
</gene>
<accession>A0A7J9B1K0</accession>
<evidence type="ECO:0000313" key="1">
    <source>
        <dbReference type="EMBL" id="MBA0730215.1"/>
    </source>
</evidence>
<sequence length="41" mass="4738">MHSLEEFKGFNSNTPRGKEEGRCLCLEYIWLSYLPQSLGTC</sequence>
<organism evidence="1 2">
    <name type="scientific">Gossypium laxum</name>
    <dbReference type="NCBI Taxonomy" id="34288"/>
    <lineage>
        <taxon>Eukaryota</taxon>
        <taxon>Viridiplantae</taxon>
        <taxon>Streptophyta</taxon>
        <taxon>Embryophyta</taxon>
        <taxon>Tracheophyta</taxon>
        <taxon>Spermatophyta</taxon>
        <taxon>Magnoliopsida</taxon>
        <taxon>eudicotyledons</taxon>
        <taxon>Gunneridae</taxon>
        <taxon>Pentapetalae</taxon>
        <taxon>rosids</taxon>
        <taxon>malvids</taxon>
        <taxon>Malvales</taxon>
        <taxon>Malvaceae</taxon>
        <taxon>Malvoideae</taxon>
        <taxon>Gossypium</taxon>
    </lineage>
</organism>
<evidence type="ECO:0000313" key="2">
    <source>
        <dbReference type="Proteomes" id="UP000593574"/>
    </source>
</evidence>
<name>A0A7J9B1K0_9ROSI</name>